<evidence type="ECO:0000313" key="1">
    <source>
        <dbReference type="EMBL" id="KAJ9099319.1"/>
    </source>
</evidence>
<accession>A0ACC2VJI4</accession>
<name>A0ACC2VJI4_9TREE</name>
<evidence type="ECO:0000313" key="2">
    <source>
        <dbReference type="Proteomes" id="UP001227268"/>
    </source>
</evidence>
<organism evidence="1 2">
    <name type="scientific">Naganishia friedmannii</name>
    <dbReference type="NCBI Taxonomy" id="89922"/>
    <lineage>
        <taxon>Eukaryota</taxon>
        <taxon>Fungi</taxon>
        <taxon>Dikarya</taxon>
        <taxon>Basidiomycota</taxon>
        <taxon>Agaricomycotina</taxon>
        <taxon>Tremellomycetes</taxon>
        <taxon>Filobasidiales</taxon>
        <taxon>Filobasidiaceae</taxon>
        <taxon>Naganishia</taxon>
    </lineage>
</organism>
<sequence length="231" mass="25224">MASSEMLVKMAGMALKGQTVLVTGGSGGIGSAISKLFRQAGCNVIITGTNQEKLDNFVEQLPEGEGKVFSYAFDISKKEEVDAAIAKTAEDCPPIDILVNNAGFALAATKPFWEQDFKDVAAVLGVNLHGAALEGFSNVLRQELSGSNIRLLVNRPGIVETEFHARRSEYDEKATAAVFEVITPLQAEDIAQSVLWQCLQPERISVVLMETLSTSVRSLYEIDREWEKRNQ</sequence>
<proteinExistence type="predicted"/>
<dbReference type="Proteomes" id="UP001227268">
    <property type="component" value="Unassembled WGS sequence"/>
</dbReference>
<protein>
    <submittedName>
        <fullName evidence="1">Uncharacterized protein</fullName>
    </submittedName>
</protein>
<dbReference type="EMBL" id="JASBWT010000013">
    <property type="protein sequence ID" value="KAJ9099319.1"/>
    <property type="molecule type" value="Genomic_DNA"/>
</dbReference>
<gene>
    <name evidence="1" type="ORF">QFC21_004200</name>
</gene>
<keyword evidence="2" id="KW-1185">Reference proteome</keyword>
<reference evidence="1" key="1">
    <citation type="submission" date="2023-04" db="EMBL/GenBank/DDBJ databases">
        <title>Draft Genome sequencing of Naganishia species isolated from polar environments using Oxford Nanopore Technology.</title>
        <authorList>
            <person name="Leo P."/>
            <person name="Venkateswaran K."/>
        </authorList>
    </citation>
    <scope>NUCLEOTIDE SEQUENCE</scope>
    <source>
        <strain evidence="1">MNA-CCFEE 5423</strain>
    </source>
</reference>
<comment type="caution">
    <text evidence="1">The sequence shown here is derived from an EMBL/GenBank/DDBJ whole genome shotgun (WGS) entry which is preliminary data.</text>
</comment>